<evidence type="ECO:0000313" key="3">
    <source>
        <dbReference type="Proteomes" id="UP000539313"/>
    </source>
</evidence>
<dbReference type="Pfam" id="PF14690">
    <property type="entry name" value="Zn_ribbon_ISL3"/>
    <property type="match status" value="1"/>
</dbReference>
<accession>A0A7W3N4D2</accession>
<evidence type="ECO:0000259" key="1">
    <source>
        <dbReference type="Pfam" id="PF14690"/>
    </source>
</evidence>
<dbReference type="RefSeq" id="WP_220500364.1">
    <property type="nucleotide sequence ID" value="NZ_JACJII010000001.1"/>
</dbReference>
<reference evidence="2 3" key="1">
    <citation type="submission" date="2020-08" db="EMBL/GenBank/DDBJ databases">
        <title>Sequencing the genomes of 1000 actinobacteria strains.</title>
        <authorList>
            <person name="Klenk H.-P."/>
        </authorList>
    </citation>
    <scope>NUCLEOTIDE SEQUENCE [LARGE SCALE GENOMIC DNA]</scope>
    <source>
        <strain evidence="2 3">DSM 45823</strain>
    </source>
</reference>
<evidence type="ECO:0000313" key="2">
    <source>
        <dbReference type="EMBL" id="MBA9007237.1"/>
    </source>
</evidence>
<dbReference type="InterPro" id="IPR047951">
    <property type="entry name" value="Transpos_ISL3"/>
</dbReference>
<dbReference type="EMBL" id="JACJII010000001">
    <property type="protein sequence ID" value="MBA9007237.1"/>
    <property type="molecule type" value="Genomic_DNA"/>
</dbReference>
<proteinExistence type="predicted"/>
<name>A0A7W3N4D2_9ACTN</name>
<dbReference type="PANTHER" id="PTHR33498">
    <property type="entry name" value="TRANSPOSASE FOR INSERTION SEQUENCE ELEMENT IS1557"/>
    <property type="match status" value="1"/>
</dbReference>
<dbReference type="AlphaFoldDB" id="A0A7W3N4D2"/>
<organism evidence="2 3">
    <name type="scientific">Thermomonospora cellulosilytica</name>
    <dbReference type="NCBI Taxonomy" id="1411118"/>
    <lineage>
        <taxon>Bacteria</taxon>
        <taxon>Bacillati</taxon>
        <taxon>Actinomycetota</taxon>
        <taxon>Actinomycetes</taxon>
        <taxon>Streptosporangiales</taxon>
        <taxon>Thermomonosporaceae</taxon>
        <taxon>Thermomonospora</taxon>
    </lineage>
</organism>
<keyword evidence="3" id="KW-1185">Reference proteome</keyword>
<sequence>MFSSVADVLITGIAGVSIKELVAVLFPHLARVCVDQVFRSGASVRIRARTATSEAKCPGCGALSQRRHSHYERRLSDTAVGNQEVLIHLRVHRFWCPNDACDKKTFAEQVPGLTVRYGRRSITAGEALGDIVLALVGRAGARLAERLAAAVSRMTLTRLIRNLPAPPSRLRRCWAWTTSPCGAAESTARS</sequence>
<feature type="domain" description="Transposase IS204/IS1001/IS1096/IS1165 zinc-finger" evidence="1">
    <location>
        <begin position="55"/>
        <end position="98"/>
    </location>
</feature>
<gene>
    <name evidence="2" type="ORF">HNR21_006119</name>
</gene>
<dbReference type="Proteomes" id="UP000539313">
    <property type="component" value="Unassembled WGS sequence"/>
</dbReference>
<protein>
    <recommendedName>
        <fullName evidence="1">Transposase IS204/IS1001/IS1096/IS1165 zinc-finger domain-containing protein</fullName>
    </recommendedName>
</protein>
<dbReference type="PANTHER" id="PTHR33498:SF1">
    <property type="entry name" value="TRANSPOSASE FOR INSERTION SEQUENCE ELEMENT IS1557"/>
    <property type="match status" value="1"/>
</dbReference>
<comment type="caution">
    <text evidence="2">The sequence shown here is derived from an EMBL/GenBank/DDBJ whole genome shotgun (WGS) entry which is preliminary data.</text>
</comment>
<dbReference type="InterPro" id="IPR029261">
    <property type="entry name" value="Transposase_Znf"/>
</dbReference>